<feature type="compositionally biased region" description="Basic and acidic residues" evidence="1">
    <location>
        <begin position="647"/>
        <end position="661"/>
    </location>
</feature>
<feature type="region of interest" description="Disordered" evidence="1">
    <location>
        <begin position="640"/>
        <end position="661"/>
    </location>
</feature>
<comment type="caution">
    <text evidence="3">The sequence shown here is derived from an EMBL/GenBank/DDBJ whole genome shotgun (WGS) entry which is preliminary data.</text>
</comment>
<dbReference type="Pfam" id="PF06772">
    <property type="entry name" value="LtrA"/>
    <property type="match status" value="1"/>
</dbReference>
<evidence type="ECO:0008006" key="5">
    <source>
        <dbReference type="Google" id="ProtNLM"/>
    </source>
</evidence>
<evidence type="ECO:0000256" key="2">
    <source>
        <dbReference type="SAM" id="Phobius"/>
    </source>
</evidence>
<keyword evidence="2" id="KW-1133">Transmembrane helix</keyword>
<reference evidence="3" key="1">
    <citation type="submission" date="2022-10" db="EMBL/GenBank/DDBJ databases">
        <title>Tapping the CABI collections for fungal endophytes: first genome assemblies for Collariella, Neodidymelliopsis, Ascochyta clinopodiicola, Didymella pomorum, Didymosphaeria variabile, Neocosmospora piperis and Neocucurbitaria cava.</title>
        <authorList>
            <person name="Hill R."/>
        </authorList>
    </citation>
    <scope>NUCLEOTIDE SEQUENCE</scope>
    <source>
        <strain evidence="3">IMI 355082</strain>
    </source>
</reference>
<feature type="transmembrane region" description="Helical" evidence="2">
    <location>
        <begin position="517"/>
        <end position="539"/>
    </location>
</feature>
<feature type="transmembrane region" description="Helical" evidence="2">
    <location>
        <begin position="125"/>
        <end position="144"/>
    </location>
</feature>
<dbReference type="PANTHER" id="PTHR42101:SF1">
    <property type="entry name" value="LOW TEMPERATURE REQUIREMENT A"/>
    <property type="match status" value="1"/>
</dbReference>
<keyword evidence="4" id="KW-1185">Reference proteome</keyword>
<feature type="transmembrane region" description="Helical" evidence="2">
    <location>
        <begin position="263"/>
        <end position="282"/>
    </location>
</feature>
<keyword evidence="2" id="KW-0812">Transmembrane</keyword>
<name>A0A9W8YL13_9PEZI</name>
<dbReference type="PANTHER" id="PTHR42101">
    <property type="entry name" value="CHROMOSOME 16, WHOLE GENOME SHOTGUN SEQUENCE"/>
    <property type="match status" value="1"/>
</dbReference>
<dbReference type="Proteomes" id="UP001140453">
    <property type="component" value="Unassembled WGS sequence"/>
</dbReference>
<feature type="transmembrane region" description="Helical" evidence="2">
    <location>
        <begin position="156"/>
        <end position="183"/>
    </location>
</feature>
<feature type="transmembrane region" description="Helical" evidence="2">
    <location>
        <begin position="61"/>
        <end position="80"/>
    </location>
</feature>
<accession>A0A9W8YL13</accession>
<feature type="transmembrane region" description="Helical" evidence="2">
    <location>
        <begin position="86"/>
        <end position="105"/>
    </location>
</feature>
<evidence type="ECO:0000256" key="1">
    <source>
        <dbReference type="SAM" id="MobiDB-lite"/>
    </source>
</evidence>
<evidence type="ECO:0000313" key="4">
    <source>
        <dbReference type="Proteomes" id="UP001140453"/>
    </source>
</evidence>
<feature type="transmembrane region" description="Helical" evidence="2">
    <location>
        <begin position="486"/>
        <end position="505"/>
    </location>
</feature>
<organism evidence="3 4">
    <name type="scientific">Gnomoniopsis smithogilvyi</name>
    <dbReference type="NCBI Taxonomy" id="1191159"/>
    <lineage>
        <taxon>Eukaryota</taxon>
        <taxon>Fungi</taxon>
        <taxon>Dikarya</taxon>
        <taxon>Ascomycota</taxon>
        <taxon>Pezizomycotina</taxon>
        <taxon>Sordariomycetes</taxon>
        <taxon>Sordariomycetidae</taxon>
        <taxon>Diaporthales</taxon>
        <taxon>Gnomoniaceae</taxon>
        <taxon>Gnomoniopsis</taxon>
    </lineage>
</organism>
<feature type="transmembrane region" description="Helical" evidence="2">
    <location>
        <begin position="225"/>
        <end position="251"/>
    </location>
</feature>
<feature type="transmembrane region" description="Helical" evidence="2">
    <location>
        <begin position="294"/>
        <end position="314"/>
    </location>
</feature>
<dbReference type="AlphaFoldDB" id="A0A9W8YL13"/>
<protein>
    <recommendedName>
        <fullName evidence="5">Low temperature requirement A</fullName>
    </recommendedName>
</protein>
<feature type="transmembrane region" description="Helical" evidence="2">
    <location>
        <begin position="195"/>
        <end position="219"/>
    </location>
</feature>
<dbReference type="InterPro" id="IPR010640">
    <property type="entry name" value="Low_temperature_requirement_A"/>
</dbReference>
<evidence type="ECO:0000313" key="3">
    <source>
        <dbReference type="EMBL" id="KAJ4387474.1"/>
    </source>
</evidence>
<dbReference type="OrthoDB" id="3177213at2759"/>
<proteinExistence type="predicted"/>
<sequence>MGPHLKRFLRRQKNLRRQTEHEKYRLHNDVPWIESPLLGAEGAESDELVFNQRHEASTLELFFDLFFVANLATFTTYHAITDLDALASYIGFFAVLWSTWFQITLHDVRFARDCKYERMCKFGQMLVFVIFALVGSKFTVPTFTKTPDMQSKDNKSFRILCYTLVLSRSQLALQYGVVLIFTICKGGYERLVLPLCLNTAVYATSTILFGGMSAAFLVGAEVSEIIVLLWAIVMVLEGLSTIVISSFWRMLSFKATHLVERMGLLTLIVIGEGAIGVTKTVSKLMAKSDTLEPVAIGQVICIILILLFLWALYFDNQPHGHYGTIKQQIWSVLHFPFHLAIVGVAEGSQQIAQTRLIIYNISKLMSALQEYCVEEHLDGLELGTKLNDTIASYQLDTKLETKALLDGGIIPEIRLITSPLHHGVCSQANTTMGPEMESGGVPMIFNKLTVDIWTAMFSSLGLKLDPKALSTSNPQSIAWGSFETVYVYWWGSLAVLLICYMAFLYMIRRHRADLSDYVGQATRGVMVVVCMGALAVTANQPLLHAMLGKPYLLPAAACILALINFSDKLIRPLANRRILKHDRPVSTYHKTDHHGRPLYDQLAHDPEKDLEIKGSKLKRQPPLEVIEMDYVDESISRPSAGYASVQDVREQKRIKPRDMLS</sequence>
<gene>
    <name evidence="3" type="ORF">N0V93_008066</name>
</gene>
<keyword evidence="2" id="KW-0472">Membrane</keyword>
<dbReference type="EMBL" id="JAPEVB010000005">
    <property type="protein sequence ID" value="KAJ4387474.1"/>
    <property type="molecule type" value="Genomic_DNA"/>
</dbReference>